<dbReference type="Gene3D" id="1.20.5.340">
    <property type="match status" value="1"/>
</dbReference>
<organism evidence="2 3">
    <name type="scientific">Bremerella alba</name>
    <dbReference type="NCBI Taxonomy" id="980252"/>
    <lineage>
        <taxon>Bacteria</taxon>
        <taxon>Pseudomonadati</taxon>
        <taxon>Planctomycetota</taxon>
        <taxon>Planctomycetia</taxon>
        <taxon>Pirellulales</taxon>
        <taxon>Pirellulaceae</taxon>
        <taxon>Bremerella</taxon>
    </lineage>
</organism>
<reference evidence="2 3" key="1">
    <citation type="submission" date="2020-05" db="EMBL/GenBank/DDBJ databases">
        <title>Bremerella alba sp. nov., a novel planctomycete isolated from the surface of the macroalga Fucus spiralis.</title>
        <authorList>
            <person name="Godinho O."/>
            <person name="Botelho R."/>
            <person name="Albuquerque L."/>
            <person name="Wiegand S."/>
            <person name="Da Costa M.S."/>
            <person name="Lobo-Da-Cunha A."/>
            <person name="Jogler C."/>
            <person name="Lage O.M."/>
        </authorList>
    </citation>
    <scope>NUCLEOTIDE SEQUENCE [LARGE SCALE GENOMIC DNA]</scope>
    <source>
        <strain evidence="2 3">FF15</strain>
    </source>
</reference>
<comment type="caution">
    <text evidence="2">The sequence shown here is derived from an EMBL/GenBank/DDBJ whole genome shotgun (WGS) entry which is preliminary data.</text>
</comment>
<dbReference type="Proteomes" id="UP000551616">
    <property type="component" value="Unassembled WGS sequence"/>
</dbReference>
<feature type="compositionally biased region" description="Gly residues" evidence="1">
    <location>
        <begin position="380"/>
        <end position="391"/>
    </location>
</feature>
<gene>
    <name evidence="2" type="ORF">HOV93_39740</name>
</gene>
<evidence type="ECO:0000313" key="3">
    <source>
        <dbReference type="Proteomes" id="UP000551616"/>
    </source>
</evidence>
<evidence type="ECO:0000256" key="1">
    <source>
        <dbReference type="SAM" id="MobiDB-lite"/>
    </source>
</evidence>
<proteinExistence type="predicted"/>
<feature type="region of interest" description="Disordered" evidence="1">
    <location>
        <begin position="363"/>
        <end position="396"/>
    </location>
</feature>
<keyword evidence="3" id="KW-1185">Reference proteome</keyword>
<evidence type="ECO:0000313" key="2">
    <source>
        <dbReference type="EMBL" id="MBA2116782.1"/>
    </source>
</evidence>
<feature type="compositionally biased region" description="Low complexity" evidence="1">
    <location>
        <begin position="368"/>
        <end position="379"/>
    </location>
</feature>
<accession>A0A7V9A8U5</accession>
<name>A0A7V9A8U5_9BACT</name>
<dbReference type="AlphaFoldDB" id="A0A7V9A8U5"/>
<protein>
    <submittedName>
        <fullName evidence="2">Uncharacterized protein</fullName>
    </submittedName>
</protein>
<sequence>MDSPSRPTDAQRWLRFKNSGDERIPPFAIVGPQLDRDDAYDAIEANDEVDFALRLGRASAASRQGHDAALFYLNGPQPVDPARQGRCTQTGMMQAMIGYETDSPPAWGDGLAIDTSQEETPFYLVAGAGAYKFVDFDGCPKTTFKDSQRKGYTFKIGWIVPTSQGTVLDGVIIKDSSTLATLEPGGILTFDGRDNPELVPFGLSRSLPYSSETESLQARGFHRINTTGNYLLTFTARIRSSETSINTNIPGNLSLLCRTNRIGDTDEFQTADQVEALAAENDLDEENADFIFHKLRVSSEDQPADTNLVEEEITERHRHWQTVSGSTVLDLTEGELLFIYNPTSYEMEVSSVSATLVLLSGAGGGSGASSSSSDSSSGSGDSGGDSGGGGDTTELDGRVTTLETDVGTLEGNVGTLETTVSSQGVTISAHTVSIATNASDISTNTGDIAAHDTRIDDLETFETSATASISTNSDDIATNATDIATNASDIGDLESFEIAATASILENAGDIDDLETFQATTEAVFAGAIADDTYQTAAGDDLTFAGGILTGFSQGPTKMPPTNGTNQYLLKTDGAGQAAWVKGIHQYWEETGVGFLAPKVHNTYDVGTSSVRPRDLWIARNATIGNSLTVNGVNVVSYMSGTALIAAQNASAISDLEDLHDNAVPVPHHVGHRLTPSNTEPYVTTDDTGNTVLYLLPFRDNLARLYTGSAWGLAEISSLSFDLTSDNDVDAASIASSSAYDVFIDYNGGSPQLALKKWTSGGFGSSSRATALTRQDGVWVLTGATDHVWVGSIYTNSSTQLDLSEGKLGIWNYYNQMLHRLNVFDDTSHSYNGGYRAWNNDTSLRVEFILGQKQNIEVMGNFAAWDSTANHGGVQLDATTGTPIETIENRNNAYYRMAFTCMVKPSEGNHYLQCMEGTESGGSVNFYEARLDFGILA</sequence>
<dbReference type="EMBL" id="JABRWO010000011">
    <property type="protein sequence ID" value="MBA2116782.1"/>
    <property type="molecule type" value="Genomic_DNA"/>
</dbReference>
<dbReference type="RefSeq" id="WP_207398176.1">
    <property type="nucleotide sequence ID" value="NZ_JABRWO010000011.1"/>
</dbReference>